<name>A0A427AD22_ENSVE</name>
<dbReference type="PANTHER" id="PTHR13596">
    <property type="entry name" value="SMALL EDRK-RICH FACTOR 1"/>
    <property type="match status" value="1"/>
</dbReference>
<evidence type="ECO:0008006" key="4">
    <source>
        <dbReference type="Google" id="ProtNLM"/>
    </source>
</evidence>
<dbReference type="EMBL" id="AMZH03002895">
    <property type="protein sequence ID" value="RRT74041.1"/>
    <property type="molecule type" value="Genomic_DNA"/>
</dbReference>
<dbReference type="PANTHER" id="PTHR13596:SF0">
    <property type="entry name" value="SI:CH211-39K3.2-RELATED"/>
    <property type="match status" value="1"/>
</dbReference>
<comment type="caution">
    <text evidence="2">The sequence shown here is derived from an EMBL/GenBank/DDBJ whole genome shotgun (WGS) entry which is preliminary data.</text>
</comment>
<dbReference type="AlphaFoldDB" id="A0A427AD22"/>
<proteinExistence type="predicted"/>
<dbReference type="Proteomes" id="UP000287651">
    <property type="component" value="Unassembled WGS sequence"/>
</dbReference>
<feature type="non-terminal residue" evidence="2">
    <location>
        <position position="1"/>
    </location>
</feature>
<sequence>QSRVGEGISQTVDSGGTYCRTFETHASPIRLASFLPSLYSSLLPRGEIDRERAQARKGQVNQRDDGLTPEQRRERYTLPLDRDAKAFQEKAAAGGGTTDSKIKGSAKK</sequence>
<feature type="compositionally biased region" description="Basic and acidic residues" evidence="1">
    <location>
        <begin position="62"/>
        <end position="88"/>
    </location>
</feature>
<feature type="region of interest" description="Disordered" evidence="1">
    <location>
        <begin position="50"/>
        <end position="108"/>
    </location>
</feature>
<accession>A0A427AD22</accession>
<gene>
    <name evidence="2" type="ORF">B296_00005985</name>
</gene>
<reference evidence="2 3" key="1">
    <citation type="journal article" date="2014" name="Agronomy (Basel)">
        <title>A Draft Genome Sequence for Ensete ventricosum, the Drought-Tolerant Tree Against Hunger.</title>
        <authorList>
            <person name="Harrison J."/>
            <person name="Moore K.A."/>
            <person name="Paszkiewicz K."/>
            <person name="Jones T."/>
            <person name="Grant M."/>
            <person name="Ambacheew D."/>
            <person name="Muzemil S."/>
            <person name="Studholme D.J."/>
        </authorList>
    </citation>
    <scope>NUCLEOTIDE SEQUENCE [LARGE SCALE GENOMIC DNA]</scope>
</reference>
<protein>
    <recommendedName>
        <fullName evidence="4">Small EDRK-rich factor-like N-terminal domain-containing protein</fullName>
    </recommendedName>
</protein>
<evidence type="ECO:0000313" key="3">
    <source>
        <dbReference type="Proteomes" id="UP000287651"/>
    </source>
</evidence>
<evidence type="ECO:0000256" key="1">
    <source>
        <dbReference type="SAM" id="MobiDB-lite"/>
    </source>
</evidence>
<organism evidence="2 3">
    <name type="scientific">Ensete ventricosum</name>
    <name type="common">Abyssinian banana</name>
    <name type="synonym">Musa ensete</name>
    <dbReference type="NCBI Taxonomy" id="4639"/>
    <lineage>
        <taxon>Eukaryota</taxon>
        <taxon>Viridiplantae</taxon>
        <taxon>Streptophyta</taxon>
        <taxon>Embryophyta</taxon>
        <taxon>Tracheophyta</taxon>
        <taxon>Spermatophyta</taxon>
        <taxon>Magnoliopsida</taxon>
        <taxon>Liliopsida</taxon>
        <taxon>Zingiberales</taxon>
        <taxon>Musaceae</taxon>
        <taxon>Ensete</taxon>
    </lineage>
</organism>
<evidence type="ECO:0000313" key="2">
    <source>
        <dbReference type="EMBL" id="RRT74041.1"/>
    </source>
</evidence>
<dbReference type="InterPro" id="IPR040211">
    <property type="entry name" value="SERF1/2-like"/>
</dbReference>